<feature type="domain" description="Urease accessory protein UreH-like transmembrane" evidence="2">
    <location>
        <begin position="9"/>
        <end position="210"/>
    </location>
</feature>
<protein>
    <submittedName>
        <fullName evidence="3">Sulfite exporter TauE/SafE family protein</fullName>
    </submittedName>
</protein>
<organism evidence="3 4">
    <name type="scientific">Sulfurimonas lithotrophica</name>
    <dbReference type="NCBI Taxonomy" id="2590022"/>
    <lineage>
        <taxon>Bacteria</taxon>
        <taxon>Pseudomonadati</taxon>
        <taxon>Campylobacterota</taxon>
        <taxon>Epsilonproteobacteria</taxon>
        <taxon>Campylobacterales</taxon>
        <taxon>Sulfurimonadaceae</taxon>
        <taxon>Sulfurimonas</taxon>
    </lineage>
</organism>
<evidence type="ECO:0000313" key="3">
    <source>
        <dbReference type="EMBL" id="QFR49459.1"/>
    </source>
</evidence>
<evidence type="ECO:0000313" key="4">
    <source>
        <dbReference type="Proteomes" id="UP000326944"/>
    </source>
</evidence>
<feature type="transmembrane region" description="Helical" evidence="1">
    <location>
        <begin position="80"/>
        <end position="99"/>
    </location>
</feature>
<evidence type="ECO:0000259" key="2">
    <source>
        <dbReference type="Pfam" id="PF13386"/>
    </source>
</evidence>
<name>A0A5P8P185_9BACT</name>
<dbReference type="Proteomes" id="UP000326944">
    <property type="component" value="Chromosome"/>
</dbReference>
<dbReference type="EMBL" id="CP043617">
    <property type="protein sequence ID" value="QFR49459.1"/>
    <property type="molecule type" value="Genomic_DNA"/>
</dbReference>
<dbReference type="KEGG" id="sulg:FJR48_06840"/>
<gene>
    <name evidence="3" type="ORF">FJR48_06840</name>
</gene>
<feature type="transmembrane region" description="Helical" evidence="1">
    <location>
        <begin position="6"/>
        <end position="34"/>
    </location>
</feature>
<dbReference type="Pfam" id="PF13386">
    <property type="entry name" value="DsbD_2"/>
    <property type="match status" value="1"/>
</dbReference>
<sequence>MEYATFFSIFIIGLSYGATACMFSCMPFLSPLLVKNSGNSKEALSVILPFSAGRIVSYTFIAIIAYLSSAWVKQMLNNNTLFSFILGISTIGMGLYLLYKSYKPSFSCGHTTSIIKQPKLNKFGFFTIGATMSINPCAPIMALLAVAANSTNIYNTIGLGIFFGLGAVIFSILFYGFIVSKLINGLLQQFSSYKLIVERTAALLLIVVGVLVLNGILIL</sequence>
<keyword evidence="1" id="KW-0472">Membrane</keyword>
<dbReference type="RefSeq" id="WP_152307403.1">
    <property type="nucleotide sequence ID" value="NZ_CP043617.1"/>
</dbReference>
<dbReference type="AlphaFoldDB" id="A0A5P8P185"/>
<feature type="transmembrane region" description="Helical" evidence="1">
    <location>
        <begin position="153"/>
        <end position="179"/>
    </location>
</feature>
<evidence type="ECO:0000256" key="1">
    <source>
        <dbReference type="SAM" id="Phobius"/>
    </source>
</evidence>
<reference evidence="3 4" key="1">
    <citation type="submission" date="2019-09" db="EMBL/GenBank/DDBJ databases">
        <title>Sulfurimonas gotlandica sp. nov., a chemoautotrophic and psychrotolerant epsilonproteobacterium isolated from a pelagic redoxcline, and an emended description of the genus Sulfurimonas.</title>
        <authorList>
            <person name="Wang S."/>
            <person name="Jiang L."/>
            <person name="Shao S."/>
        </authorList>
    </citation>
    <scope>NUCLEOTIDE SEQUENCE [LARGE SCALE GENOMIC DNA]</scope>
    <source>
        <strain evidence="3 4">GYSZ_1</strain>
    </source>
</reference>
<keyword evidence="1" id="KW-1133">Transmembrane helix</keyword>
<keyword evidence="4" id="KW-1185">Reference proteome</keyword>
<feature type="transmembrane region" description="Helical" evidence="1">
    <location>
        <begin position="123"/>
        <end position="147"/>
    </location>
</feature>
<feature type="transmembrane region" description="Helical" evidence="1">
    <location>
        <begin position="200"/>
        <end position="218"/>
    </location>
</feature>
<proteinExistence type="predicted"/>
<feature type="transmembrane region" description="Helical" evidence="1">
    <location>
        <begin position="46"/>
        <end position="68"/>
    </location>
</feature>
<dbReference type="OrthoDB" id="5333819at2"/>
<keyword evidence="1" id="KW-0812">Transmembrane</keyword>
<accession>A0A5P8P185</accession>
<dbReference type="InterPro" id="IPR039447">
    <property type="entry name" value="UreH-like_TM_dom"/>
</dbReference>